<evidence type="ECO:0000313" key="3">
    <source>
        <dbReference type="Proteomes" id="UP001208570"/>
    </source>
</evidence>
<dbReference type="EMBL" id="JAODUP010001006">
    <property type="protein sequence ID" value="KAK2142011.1"/>
    <property type="molecule type" value="Genomic_DNA"/>
</dbReference>
<comment type="caution">
    <text evidence="2">The sequence shown here is derived from an EMBL/GenBank/DDBJ whole genome shotgun (WGS) entry which is preliminary data.</text>
</comment>
<gene>
    <name evidence="2" type="ORF">LSH36_1006g00025</name>
</gene>
<reference evidence="2" key="1">
    <citation type="journal article" date="2023" name="Mol. Biol. Evol.">
        <title>Third-Generation Sequencing Reveals the Adaptive Role of the Epigenome in Three Deep-Sea Polychaetes.</title>
        <authorList>
            <person name="Perez M."/>
            <person name="Aroh O."/>
            <person name="Sun Y."/>
            <person name="Lan Y."/>
            <person name="Juniper S.K."/>
            <person name="Young C.R."/>
            <person name="Angers B."/>
            <person name="Qian P.Y."/>
        </authorList>
    </citation>
    <scope>NUCLEOTIDE SEQUENCE</scope>
    <source>
        <strain evidence="2">P08H-3</strain>
    </source>
</reference>
<sequence length="96" mass="10833">MSAFAKDVLLLAGSSEEQQMWVKRLAKKISKEGYVSSGGDKNTPGNDLDGTEDDVLWAEQYDKSDTDSIEEGDNMYDDMMIHEQIQQMFSEESDDI</sequence>
<protein>
    <recommendedName>
        <fullName evidence="1">PH domain-containing protein</fullName>
    </recommendedName>
</protein>
<dbReference type="AlphaFoldDB" id="A0AAD9IWP3"/>
<evidence type="ECO:0000313" key="2">
    <source>
        <dbReference type="EMBL" id="KAK2142011.1"/>
    </source>
</evidence>
<evidence type="ECO:0000259" key="1">
    <source>
        <dbReference type="PROSITE" id="PS50003"/>
    </source>
</evidence>
<organism evidence="2 3">
    <name type="scientific">Paralvinella palmiformis</name>
    <dbReference type="NCBI Taxonomy" id="53620"/>
    <lineage>
        <taxon>Eukaryota</taxon>
        <taxon>Metazoa</taxon>
        <taxon>Spiralia</taxon>
        <taxon>Lophotrochozoa</taxon>
        <taxon>Annelida</taxon>
        <taxon>Polychaeta</taxon>
        <taxon>Sedentaria</taxon>
        <taxon>Canalipalpata</taxon>
        <taxon>Terebellida</taxon>
        <taxon>Terebelliformia</taxon>
        <taxon>Alvinellidae</taxon>
        <taxon>Paralvinella</taxon>
    </lineage>
</organism>
<proteinExistence type="predicted"/>
<accession>A0AAD9IWP3</accession>
<name>A0AAD9IWP3_9ANNE</name>
<dbReference type="Proteomes" id="UP001208570">
    <property type="component" value="Unassembled WGS sequence"/>
</dbReference>
<dbReference type="InterPro" id="IPR001849">
    <property type="entry name" value="PH_domain"/>
</dbReference>
<keyword evidence="3" id="KW-1185">Reference proteome</keyword>
<feature type="domain" description="PH" evidence="1">
    <location>
        <begin position="1"/>
        <end position="30"/>
    </location>
</feature>
<dbReference type="PROSITE" id="PS50003">
    <property type="entry name" value="PH_DOMAIN"/>
    <property type="match status" value="1"/>
</dbReference>